<protein>
    <submittedName>
        <fullName evidence="1">9302_t:CDS:1</fullName>
    </submittedName>
</protein>
<evidence type="ECO:0000313" key="2">
    <source>
        <dbReference type="Proteomes" id="UP000789831"/>
    </source>
</evidence>
<reference evidence="1" key="1">
    <citation type="submission" date="2021-06" db="EMBL/GenBank/DDBJ databases">
        <authorList>
            <person name="Kallberg Y."/>
            <person name="Tangrot J."/>
            <person name="Rosling A."/>
        </authorList>
    </citation>
    <scope>NUCLEOTIDE SEQUENCE</scope>
    <source>
        <strain evidence="1">MT106</strain>
    </source>
</reference>
<accession>A0A9N9GXR1</accession>
<gene>
    <name evidence="1" type="ORF">AGERDE_LOCUS10675</name>
</gene>
<evidence type="ECO:0000313" key="1">
    <source>
        <dbReference type="EMBL" id="CAG8634324.1"/>
    </source>
</evidence>
<proteinExistence type="predicted"/>
<organism evidence="1 2">
    <name type="scientific">Ambispora gerdemannii</name>
    <dbReference type="NCBI Taxonomy" id="144530"/>
    <lineage>
        <taxon>Eukaryota</taxon>
        <taxon>Fungi</taxon>
        <taxon>Fungi incertae sedis</taxon>
        <taxon>Mucoromycota</taxon>
        <taxon>Glomeromycotina</taxon>
        <taxon>Glomeromycetes</taxon>
        <taxon>Archaeosporales</taxon>
        <taxon>Ambisporaceae</taxon>
        <taxon>Ambispora</taxon>
    </lineage>
</organism>
<comment type="caution">
    <text evidence="1">The sequence shown here is derived from an EMBL/GenBank/DDBJ whole genome shotgun (WGS) entry which is preliminary data.</text>
</comment>
<keyword evidence="2" id="KW-1185">Reference proteome</keyword>
<dbReference type="EMBL" id="CAJVPL010003524">
    <property type="protein sequence ID" value="CAG8634324.1"/>
    <property type="molecule type" value="Genomic_DNA"/>
</dbReference>
<dbReference type="Proteomes" id="UP000789831">
    <property type="component" value="Unassembled WGS sequence"/>
</dbReference>
<name>A0A9N9GXR1_9GLOM</name>
<dbReference type="AlphaFoldDB" id="A0A9N9GXR1"/>
<sequence length="90" mass="10749">MPQNYTGTIFKLWKEIDALFNEKKRVKKWSMTRLYPKQSVMSPLGIFIKKMTKNLKEETLDTLKLWVSKQNEVIDTELKSEEEEEINHDS</sequence>